<keyword evidence="4" id="KW-1185">Reference proteome</keyword>
<protein>
    <submittedName>
        <fullName evidence="3">Type VI secretion system lipoprotein TssJ</fullName>
    </submittedName>
</protein>
<feature type="chain" id="PRO_5046135203" evidence="2">
    <location>
        <begin position="30"/>
        <end position="203"/>
    </location>
</feature>
<evidence type="ECO:0000313" key="3">
    <source>
        <dbReference type="EMBL" id="WXB02550.1"/>
    </source>
</evidence>
<keyword evidence="3" id="KW-0449">Lipoprotein</keyword>
<dbReference type="PANTHER" id="PTHR37625">
    <property type="entry name" value="OUTER MEMBRANE LIPOPROTEIN-RELATED"/>
    <property type="match status" value="1"/>
</dbReference>
<dbReference type="RefSeq" id="WP_394832178.1">
    <property type="nucleotide sequence ID" value="NZ_CP089929.1"/>
</dbReference>
<organism evidence="3 4">
    <name type="scientific">Pendulispora rubella</name>
    <dbReference type="NCBI Taxonomy" id="2741070"/>
    <lineage>
        <taxon>Bacteria</taxon>
        <taxon>Pseudomonadati</taxon>
        <taxon>Myxococcota</taxon>
        <taxon>Myxococcia</taxon>
        <taxon>Myxococcales</taxon>
        <taxon>Sorangiineae</taxon>
        <taxon>Pendulisporaceae</taxon>
        <taxon>Pendulispora</taxon>
    </lineage>
</organism>
<gene>
    <name evidence="3" type="primary">tssJ</name>
    <name evidence="3" type="ORF">LVJ94_37255</name>
</gene>
<dbReference type="PROSITE" id="PS51257">
    <property type="entry name" value="PROKAR_LIPOPROTEIN"/>
    <property type="match status" value="1"/>
</dbReference>
<evidence type="ECO:0000313" key="4">
    <source>
        <dbReference type="Proteomes" id="UP001374803"/>
    </source>
</evidence>
<reference evidence="3" key="1">
    <citation type="submission" date="2021-12" db="EMBL/GenBank/DDBJ databases">
        <title>Discovery of the Pendulisporaceae a myxobacterial family with distinct sporulation behavior and unique specialized metabolism.</title>
        <authorList>
            <person name="Garcia R."/>
            <person name="Popoff A."/>
            <person name="Bader C.D."/>
            <person name="Loehr J."/>
            <person name="Walesch S."/>
            <person name="Walt C."/>
            <person name="Boldt J."/>
            <person name="Bunk B."/>
            <person name="Haeckl F.J.F.P.J."/>
            <person name="Gunesch A.P."/>
            <person name="Birkelbach J."/>
            <person name="Nuebel U."/>
            <person name="Pietschmann T."/>
            <person name="Bach T."/>
            <person name="Mueller R."/>
        </authorList>
    </citation>
    <scope>NUCLEOTIDE SEQUENCE</scope>
    <source>
        <strain evidence="3">MSr11367</strain>
    </source>
</reference>
<proteinExistence type="predicted"/>
<keyword evidence="2" id="KW-0732">Signal</keyword>
<evidence type="ECO:0000256" key="1">
    <source>
        <dbReference type="SAM" id="MobiDB-lite"/>
    </source>
</evidence>
<sequence length="203" mass="22054">MMLRGLVRVGTVVAVAGCMAFLGCGGGQAAAPPAAAPAKCEPQHVTVSVLASQSINTTDEGQARPVVIRVYQLKGDTRLYNASFEQIWHQDKETLAEDLVKMNEVQAYPATRADLKFDRAEGVEYVAAVALFHNPRGKAWYTAFDLPPQPDPGKCGTCEDEDCTDRPVQNAELAFWIDGSKVDDGTDHVDDFPSTGPMKKRKK</sequence>
<dbReference type="InterPro" id="IPR017734">
    <property type="entry name" value="T6SS_SciN"/>
</dbReference>
<dbReference type="Gene3D" id="2.60.40.4150">
    <property type="entry name" value="Type VI secretion system, lipoprotein SciN"/>
    <property type="match status" value="1"/>
</dbReference>
<dbReference type="EMBL" id="CP089983">
    <property type="protein sequence ID" value="WXB02550.1"/>
    <property type="molecule type" value="Genomic_DNA"/>
</dbReference>
<dbReference type="Proteomes" id="UP001374803">
    <property type="component" value="Chromosome"/>
</dbReference>
<dbReference type="InterPro" id="IPR038706">
    <property type="entry name" value="Type_VI_SciN-like_sf"/>
</dbReference>
<evidence type="ECO:0000256" key="2">
    <source>
        <dbReference type="SAM" id="SignalP"/>
    </source>
</evidence>
<name>A0ABZ2KZZ9_9BACT</name>
<accession>A0ABZ2KZZ9</accession>
<dbReference type="PANTHER" id="PTHR37625:SF4">
    <property type="entry name" value="OUTER MEMBRANE LIPOPROTEIN"/>
    <property type="match status" value="1"/>
</dbReference>
<dbReference type="Pfam" id="PF12790">
    <property type="entry name" value="T6SS-SciN"/>
    <property type="match status" value="1"/>
</dbReference>
<dbReference type="NCBIfam" id="TIGR03352">
    <property type="entry name" value="VI_chp_3"/>
    <property type="match status" value="1"/>
</dbReference>
<feature type="compositionally biased region" description="Basic and acidic residues" evidence="1">
    <location>
        <begin position="181"/>
        <end position="191"/>
    </location>
</feature>
<feature type="signal peptide" evidence="2">
    <location>
        <begin position="1"/>
        <end position="29"/>
    </location>
</feature>
<feature type="region of interest" description="Disordered" evidence="1">
    <location>
        <begin position="181"/>
        <end position="203"/>
    </location>
</feature>